<evidence type="ECO:0000256" key="1">
    <source>
        <dbReference type="SAM" id="MobiDB-lite"/>
    </source>
</evidence>
<evidence type="ECO:0000313" key="3">
    <source>
        <dbReference type="EMBL" id="QGN15769.1"/>
    </source>
</evidence>
<dbReference type="Proteomes" id="UP000422736">
    <property type="component" value="Chromosome 4"/>
</dbReference>
<dbReference type="EMBL" id="CP015057">
    <property type="protein sequence ID" value="QGN15769.1"/>
    <property type="molecule type" value="Genomic_DNA"/>
</dbReference>
<organism evidence="3 4">
    <name type="scientific">Kluyveromyces marxianus</name>
    <name type="common">Yeast</name>
    <name type="synonym">Candida kefyr</name>
    <dbReference type="NCBI Taxonomy" id="4911"/>
    <lineage>
        <taxon>Eukaryota</taxon>
        <taxon>Fungi</taxon>
        <taxon>Dikarya</taxon>
        <taxon>Ascomycota</taxon>
        <taxon>Saccharomycotina</taxon>
        <taxon>Saccharomycetes</taxon>
        <taxon>Saccharomycetales</taxon>
        <taxon>Saccharomycetaceae</taxon>
        <taxon>Kluyveromyces</taxon>
    </lineage>
</organism>
<feature type="compositionally biased region" description="Polar residues" evidence="1">
    <location>
        <begin position="127"/>
        <end position="171"/>
    </location>
</feature>
<feature type="compositionally biased region" description="Basic and acidic residues" evidence="1">
    <location>
        <begin position="64"/>
        <end position="85"/>
    </location>
</feature>
<evidence type="ECO:0000313" key="4">
    <source>
        <dbReference type="Proteomes" id="UP000422736"/>
    </source>
</evidence>
<gene>
    <name evidence="3" type="primary">MSO1</name>
    <name evidence="3" type="ORF">FIM1_2465</name>
</gene>
<sequence>MSQNGSTNLWSKVKSSTKSLSSSIQNLTIKQEHDGDSPTSTLVHKALVKYYSTQEPFQGYPEWLGHKADPSEERKHMTRRDEMDKTGSSQVPAGQRQGHGQPQPQQQGYGQRQGNDHGHGIVPQRRTPGSSLFQGIVSSNNQNTVGSHASSVSTNAGMHSFKSDPSLSTADRPSISSNSSRYDSVSSRLMQSRLRMNRVPSNPQFET</sequence>
<reference evidence="3 4" key="1">
    <citation type="submission" date="2016-03" db="EMBL/GenBank/DDBJ databases">
        <title>How can Kluyveromyces marxianus grow so fast - potential evolutionary course in Saccharomyces Complex revealed by comparative genomics.</title>
        <authorList>
            <person name="Mo W."/>
            <person name="Lu W."/>
            <person name="Yang X."/>
            <person name="Qi J."/>
            <person name="Lv H."/>
        </authorList>
    </citation>
    <scope>NUCLEOTIDE SEQUENCE [LARGE SCALE GENOMIC DNA]</scope>
    <source>
        <strain evidence="3 4">FIM1</strain>
    </source>
</reference>
<evidence type="ECO:0000259" key="2">
    <source>
        <dbReference type="Pfam" id="PF14475"/>
    </source>
</evidence>
<dbReference type="InterPro" id="IPR028095">
    <property type="entry name" value="Mso1_N_dom"/>
</dbReference>
<dbReference type="Pfam" id="PF14475">
    <property type="entry name" value="Mso1_Sec1_bdg"/>
    <property type="match status" value="1"/>
</dbReference>
<keyword evidence="4" id="KW-1185">Reference proteome</keyword>
<accession>A0ABX6ETV9</accession>
<protein>
    <submittedName>
        <fullName evidence="3">Protein MSO1</fullName>
    </submittedName>
</protein>
<feature type="compositionally biased region" description="Polar residues" evidence="1">
    <location>
        <begin position="1"/>
        <end position="10"/>
    </location>
</feature>
<name>A0ABX6ETV9_KLUMA</name>
<feature type="domain" description="Mso1 N-terminal" evidence="2">
    <location>
        <begin position="23"/>
        <end position="64"/>
    </location>
</feature>
<feature type="region of interest" description="Disordered" evidence="1">
    <location>
        <begin position="58"/>
        <end position="207"/>
    </location>
</feature>
<feature type="region of interest" description="Disordered" evidence="1">
    <location>
        <begin position="1"/>
        <end position="39"/>
    </location>
</feature>
<feature type="compositionally biased region" description="Low complexity" evidence="1">
    <location>
        <begin position="94"/>
        <end position="113"/>
    </location>
</feature>
<feature type="compositionally biased region" description="Low complexity" evidence="1">
    <location>
        <begin position="174"/>
        <end position="187"/>
    </location>
</feature>
<proteinExistence type="predicted"/>
<feature type="compositionally biased region" description="Low complexity" evidence="1">
    <location>
        <begin position="11"/>
        <end position="23"/>
    </location>
</feature>